<evidence type="ECO:0000313" key="3">
    <source>
        <dbReference type="Proteomes" id="UP000553888"/>
    </source>
</evidence>
<dbReference type="AlphaFoldDB" id="A0A852YLF2"/>
<dbReference type="PROSITE" id="PS51186">
    <property type="entry name" value="GNAT"/>
    <property type="match status" value="1"/>
</dbReference>
<dbReference type="SUPFAM" id="SSF55729">
    <property type="entry name" value="Acyl-CoA N-acyltransferases (Nat)"/>
    <property type="match status" value="1"/>
</dbReference>
<dbReference type="CDD" id="cd04301">
    <property type="entry name" value="NAT_SF"/>
    <property type="match status" value="1"/>
</dbReference>
<dbReference type="InterPro" id="IPR000182">
    <property type="entry name" value="GNAT_dom"/>
</dbReference>
<dbReference type="RefSeq" id="WP_179568602.1">
    <property type="nucleotide sequence ID" value="NZ_JACBZY010000001.1"/>
</dbReference>
<dbReference type="InterPro" id="IPR016181">
    <property type="entry name" value="Acyl_CoA_acyltransferase"/>
</dbReference>
<evidence type="ECO:0000259" key="1">
    <source>
        <dbReference type="PROSITE" id="PS51186"/>
    </source>
</evidence>
<proteinExistence type="predicted"/>
<dbReference type="EMBL" id="JACBZY010000001">
    <property type="protein sequence ID" value="NYH00029.1"/>
    <property type="molecule type" value="Genomic_DNA"/>
</dbReference>
<keyword evidence="3" id="KW-1185">Reference proteome</keyword>
<accession>A0A852YLF2</accession>
<dbReference type="Pfam" id="PF13508">
    <property type="entry name" value="Acetyltransf_7"/>
    <property type="match status" value="1"/>
</dbReference>
<keyword evidence="2" id="KW-0808">Transferase</keyword>
<name>A0A852YLF2_9MICO</name>
<dbReference type="Gene3D" id="3.40.630.30">
    <property type="match status" value="1"/>
</dbReference>
<dbReference type="Proteomes" id="UP000553888">
    <property type="component" value="Unassembled WGS sequence"/>
</dbReference>
<protein>
    <submittedName>
        <fullName evidence="2">GNAT superfamily N-acetyltransferase</fullName>
    </submittedName>
</protein>
<dbReference type="GO" id="GO:0016747">
    <property type="term" value="F:acyltransferase activity, transferring groups other than amino-acyl groups"/>
    <property type="evidence" value="ECO:0007669"/>
    <property type="project" value="InterPro"/>
</dbReference>
<organism evidence="2 3">
    <name type="scientific">Schumannella luteola</name>
    <dbReference type="NCBI Taxonomy" id="472059"/>
    <lineage>
        <taxon>Bacteria</taxon>
        <taxon>Bacillati</taxon>
        <taxon>Actinomycetota</taxon>
        <taxon>Actinomycetes</taxon>
        <taxon>Micrococcales</taxon>
        <taxon>Microbacteriaceae</taxon>
        <taxon>Schumannella</taxon>
    </lineage>
</organism>
<gene>
    <name evidence="2" type="ORF">BJ979_002654</name>
</gene>
<evidence type="ECO:0000313" key="2">
    <source>
        <dbReference type="EMBL" id="NYH00029.1"/>
    </source>
</evidence>
<comment type="caution">
    <text evidence="2">The sequence shown here is derived from an EMBL/GenBank/DDBJ whole genome shotgun (WGS) entry which is preliminary data.</text>
</comment>
<reference evidence="2 3" key="1">
    <citation type="submission" date="2020-07" db="EMBL/GenBank/DDBJ databases">
        <title>Sequencing the genomes of 1000 actinobacteria strains.</title>
        <authorList>
            <person name="Klenk H.-P."/>
        </authorList>
    </citation>
    <scope>NUCLEOTIDE SEQUENCE [LARGE SCALE GENOMIC DNA]</scope>
    <source>
        <strain evidence="2 3">DSM 23141</strain>
    </source>
</reference>
<feature type="domain" description="N-acetyltransferase" evidence="1">
    <location>
        <begin position="4"/>
        <end position="146"/>
    </location>
</feature>
<sequence length="151" mass="16999">MPAWSFRPASGADVEWMLDLKTRVMQPQLARLDRWSPERSRERFLAAFRPEVTRVIVVDGADAGLIAVRPADDGIWIEHFYLDPALQGRGIGGAVLAHVLVSDAHLELPFRLDVLQGSPARRLYDRHGFVFEREDEVDVWMLRPAGAVVGD</sequence>